<accession>A0ABW3WJJ5</accession>
<evidence type="ECO:0000313" key="1">
    <source>
        <dbReference type="EMBL" id="MFD1292384.1"/>
    </source>
</evidence>
<evidence type="ECO:0000313" key="2">
    <source>
        <dbReference type="Proteomes" id="UP001597241"/>
    </source>
</evidence>
<protein>
    <submittedName>
        <fullName evidence="1">Uncharacterized protein</fullName>
    </submittedName>
</protein>
<dbReference type="Proteomes" id="UP001597241">
    <property type="component" value="Unassembled WGS sequence"/>
</dbReference>
<proteinExistence type="predicted"/>
<keyword evidence="2" id="KW-1185">Reference proteome</keyword>
<dbReference type="EMBL" id="JBHTMV010000001">
    <property type="protein sequence ID" value="MFD1292384.1"/>
    <property type="molecule type" value="Genomic_DNA"/>
</dbReference>
<comment type="caution">
    <text evidence="1">The sequence shown here is derived from an EMBL/GenBank/DDBJ whole genome shotgun (WGS) entry which is preliminary data.</text>
</comment>
<organism evidence="1 2">
    <name type="scientific">Lutibacter holmesii</name>
    <dbReference type="NCBI Taxonomy" id="1137985"/>
    <lineage>
        <taxon>Bacteria</taxon>
        <taxon>Pseudomonadati</taxon>
        <taxon>Bacteroidota</taxon>
        <taxon>Flavobacteriia</taxon>
        <taxon>Flavobacteriales</taxon>
        <taxon>Flavobacteriaceae</taxon>
        <taxon>Lutibacter</taxon>
    </lineage>
</organism>
<sequence length="57" mass="6252">MKAQVKMIQTGTTNKIEKALIITINPFNVTNKVKTFFHKVNATMEGLGSAAAFAIRN</sequence>
<gene>
    <name evidence="1" type="ORF">ACFQ5N_00935</name>
</gene>
<reference evidence="2" key="1">
    <citation type="journal article" date="2019" name="Int. J. Syst. Evol. Microbiol.">
        <title>The Global Catalogue of Microorganisms (GCM) 10K type strain sequencing project: providing services to taxonomists for standard genome sequencing and annotation.</title>
        <authorList>
            <consortium name="The Broad Institute Genomics Platform"/>
            <consortium name="The Broad Institute Genome Sequencing Center for Infectious Disease"/>
            <person name="Wu L."/>
            <person name="Ma J."/>
        </authorList>
    </citation>
    <scope>NUCLEOTIDE SEQUENCE [LARGE SCALE GENOMIC DNA]</scope>
    <source>
        <strain evidence="2">CCUG 62221</strain>
    </source>
</reference>
<name>A0ABW3WJJ5_9FLAO</name>
<dbReference type="RefSeq" id="WP_386806962.1">
    <property type="nucleotide sequence ID" value="NZ_JBHTMV010000001.1"/>
</dbReference>